<dbReference type="EMBL" id="JAWDGP010003786">
    <property type="protein sequence ID" value="KAK3770769.1"/>
    <property type="molecule type" value="Genomic_DNA"/>
</dbReference>
<name>A0AAE0ZJT6_9GAST</name>
<evidence type="ECO:0000313" key="2">
    <source>
        <dbReference type="Proteomes" id="UP001283361"/>
    </source>
</evidence>
<dbReference type="Proteomes" id="UP001283361">
    <property type="component" value="Unassembled WGS sequence"/>
</dbReference>
<organism evidence="1 2">
    <name type="scientific">Elysia crispata</name>
    <name type="common">lettuce slug</name>
    <dbReference type="NCBI Taxonomy" id="231223"/>
    <lineage>
        <taxon>Eukaryota</taxon>
        <taxon>Metazoa</taxon>
        <taxon>Spiralia</taxon>
        <taxon>Lophotrochozoa</taxon>
        <taxon>Mollusca</taxon>
        <taxon>Gastropoda</taxon>
        <taxon>Heterobranchia</taxon>
        <taxon>Euthyneura</taxon>
        <taxon>Panpulmonata</taxon>
        <taxon>Sacoglossa</taxon>
        <taxon>Placobranchoidea</taxon>
        <taxon>Plakobranchidae</taxon>
        <taxon>Elysia</taxon>
    </lineage>
</organism>
<sequence>MFGLWGIQTSTATHHSRVGTRRLATLRECGLYLISSCIESLEHHLLQSSIRASIERVASLGMSETIYYILDPNRSVLQLYHRELQSVRALLGRNICDKNPQRPIAKSRAGRSPTDLPHSDRTTAVIMIEHIR</sequence>
<reference evidence="1" key="1">
    <citation type="journal article" date="2023" name="G3 (Bethesda)">
        <title>A reference genome for the long-term kleptoplast-retaining sea slug Elysia crispata morphotype clarki.</title>
        <authorList>
            <person name="Eastman K.E."/>
            <person name="Pendleton A.L."/>
            <person name="Shaikh M.A."/>
            <person name="Suttiyut T."/>
            <person name="Ogas R."/>
            <person name="Tomko P."/>
            <person name="Gavelis G."/>
            <person name="Widhalm J.R."/>
            <person name="Wisecaver J.H."/>
        </authorList>
    </citation>
    <scope>NUCLEOTIDE SEQUENCE</scope>
    <source>
        <strain evidence="1">ECLA1</strain>
    </source>
</reference>
<evidence type="ECO:0000313" key="1">
    <source>
        <dbReference type="EMBL" id="KAK3770769.1"/>
    </source>
</evidence>
<keyword evidence="2" id="KW-1185">Reference proteome</keyword>
<gene>
    <name evidence="1" type="ORF">RRG08_036371</name>
</gene>
<dbReference type="AlphaFoldDB" id="A0AAE0ZJT6"/>
<comment type="caution">
    <text evidence="1">The sequence shown here is derived from an EMBL/GenBank/DDBJ whole genome shotgun (WGS) entry which is preliminary data.</text>
</comment>
<protein>
    <submittedName>
        <fullName evidence="1">Uncharacterized protein</fullName>
    </submittedName>
</protein>
<proteinExistence type="predicted"/>
<accession>A0AAE0ZJT6</accession>